<feature type="region of interest" description="Disordered" evidence="9">
    <location>
        <begin position="669"/>
        <end position="692"/>
    </location>
</feature>
<keyword evidence="3" id="KW-0963">Cytoplasm</keyword>
<evidence type="ECO:0000256" key="7">
    <source>
        <dbReference type="ARBA" id="ARBA00023212"/>
    </source>
</evidence>
<keyword evidence="5" id="KW-0282">Flagellum</keyword>
<evidence type="ECO:0000256" key="3">
    <source>
        <dbReference type="ARBA" id="ARBA00022490"/>
    </source>
</evidence>
<evidence type="ECO:0000256" key="5">
    <source>
        <dbReference type="ARBA" id="ARBA00022846"/>
    </source>
</evidence>
<dbReference type="PANTHER" id="PTHR46613">
    <property type="entry name" value="RADIAL SPOKE HEAD 10 HOMOLOG B-RELATED"/>
    <property type="match status" value="1"/>
</dbReference>
<comment type="caution">
    <text evidence="10">The sequence shown here is derived from an EMBL/GenBank/DDBJ whole genome shotgun (WGS) entry which is preliminary data.</text>
</comment>
<dbReference type="SMART" id="SM00698">
    <property type="entry name" value="MORN"/>
    <property type="match status" value="9"/>
</dbReference>
<accession>A0A8S9Z502</accession>
<dbReference type="Pfam" id="PF02493">
    <property type="entry name" value="MORN"/>
    <property type="match status" value="9"/>
</dbReference>
<evidence type="ECO:0000256" key="6">
    <source>
        <dbReference type="ARBA" id="ARBA00023069"/>
    </source>
</evidence>
<evidence type="ECO:0000256" key="8">
    <source>
        <dbReference type="ARBA" id="ARBA00023273"/>
    </source>
</evidence>
<dbReference type="SUPFAM" id="SSF82185">
    <property type="entry name" value="Histone H3 K4-specific methyltransferase SET7/9 N-terminal domain"/>
    <property type="match status" value="3"/>
</dbReference>
<dbReference type="Proteomes" id="UP000822476">
    <property type="component" value="Unassembled WGS sequence"/>
</dbReference>
<feature type="compositionally biased region" description="Basic and acidic residues" evidence="9">
    <location>
        <begin position="633"/>
        <end position="642"/>
    </location>
</feature>
<keyword evidence="7" id="KW-0206">Cytoskeleton</keyword>
<protein>
    <submittedName>
        <fullName evidence="10">Uncharacterized protein</fullName>
    </submittedName>
</protein>
<evidence type="ECO:0000313" key="11">
    <source>
        <dbReference type="Proteomes" id="UP000822476"/>
    </source>
</evidence>
<sequence length="785" mass="89922">MAAPVLEILDDEENIIPLIDHKEDHEPSCGCNISGENDCVNNLVNLFGLDEVLIKRSILKDGNVYFETDSLCFQNINLYEGELRNGVLHGKGKFTWSDDGVCYTGDFSSNEINGTGRIEWPDGSYYEGEVVRGMRHGQGTYFHPSGLKYIGQWNNGKKHGKGRLEYNACGSSFYEGEWFQGMRNGYGVYRYPKGATYEGFWQAGKRSGDGTLHWTDRDEIYTGTWVDGKQHGLGCHAWHILRVRTTQYSLPNVYDGQWENGKRSGLGTFHYPNGSKYVGYWEGNLKHGKGTLILKDGRICERQFVEDRLVSCVEDSQSNETDQLGLERLDTRMPLWTEEQFKSSQLEFQLCDTSDSNLLEHYLRPHIAEPYYNDMELRSMQNFVTANLPSLRCIYQFYGRLGMERLPDNTIIMRYIQFCQLLKDCRLHEHTSLAALDRIIAISYGTDDVDQIQNPERLVSFGTFVNILVILACNLYAREQTVYTRKVEPCKPSEALVCLMTQAVIPHACKTVSPFYSDENKARVTMRFMESTYQFFRFLVHLRSKPEVTPSTITMRDFIFMLRDLQLLDEDLSVGFVIEILCESNPSAGPFKECDLETELTFFDFFEALVQCATISLVKTRSPPLPAIVETQPSREEVRNTEAELTEQPELKDESDNIEHLKMLRTKSPRLSGSVKKSKEKKHQTKEESKLDQELNVVEVNQTADEVMLDVGATGKESVESGHMSDTQVINDSTEMHVDEFERWNMLVHSFFQKRFGPAAQQFELLTRMAIEQKTIDAVKDDPKV</sequence>
<comment type="subcellular location">
    <subcellularLocation>
        <location evidence="1">Cell projection</location>
        <location evidence="1">Cilium</location>
        <location evidence="1">Flagellum</location>
    </subcellularLocation>
    <subcellularLocation>
        <location evidence="2">Cytoplasm</location>
        <location evidence="2">Cytoskeleton</location>
        <location evidence="2">Cilium axoneme</location>
    </subcellularLocation>
</comment>
<keyword evidence="4" id="KW-0677">Repeat</keyword>
<dbReference type="Gene3D" id="2.20.110.10">
    <property type="entry name" value="Histone H3 K4-specific methyltransferase SET7/9 N-terminal domain"/>
    <property type="match status" value="3"/>
</dbReference>
<evidence type="ECO:0000256" key="9">
    <source>
        <dbReference type="SAM" id="MobiDB-lite"/>
    </source>
</evidence>
<dbReference type="GO" id="GO:0031514">
    <property type="term" value="C:motile cilium"/>
    <property type="evidence" value="ECO:0007669"/>
    <property type="project" value="UniProtKB-SubCell"/>
</dbReference>
<keyword evidence="8" id="KW-0966">Cell projection</keyword>
<keyword evidence="6" id="KW-0969">Cilium</keyword>
<gene>
    <name evidence="10" type="ORF">EG68_03756</name>
</gene>
<name>A0A8S9Z502_9TREM</name>
<organism evidence="10 11">
    <name type="scientific">Paragonimus skrjabini miyazakii</name>
    <dbReference type="NCBI Taxonomy" id="59628"/>
    <lineage>
        <taxon>Eukaryota</taxon>
        <taxon>Metazoa</taxon>
        <taxon>Spiralia</taxon>
        <taxon>Lophotrochozoa</taxon>
        <taxon>Platyhelminthes</taxon>
        <taxon>Trematoda</taxon>
        <taxon>Digenea</taxon>
        <taxon>Plagiorchiida</taxon>
        <taxon>Troglotremata</taxon>
        <taxon>Troglotrematidae</taxon>
        <taxon>Paragonimus</taxon>
    </lineage>
</organism>
<dbReference type="AlphaFoldDB" id="A0A8S9Z502"/>
<dbReference type="PANTHER" id="PTHR46613:SF1">
    <property type="entry name" value="RADIAL SPOKE HEAD 10 HOMOLOG B-RELATED"/>
    <property type="match status" value="1"/>
</dbReference>
<dbReference type="EMBL" id="JTDE01001464">
    <property type="protein sequence ID" value="KAF7258918.1"/>
    <property type="molecule type" value="Genomic_DNA"/>
</dbReference>
<evidence type="ECO:0000256" key="2">
    <source>
        <dbReference type="ARBA" id="ARBA00004430"/>
    </source>
</evidence>
<dbReference type="OrthoDB" id="294378at2759"/>
<reference evidence="10" key="1">
    <citation type="submission" date="2019-07" db="EMBL/GenBank/DDBJ databases">
        <title>Annotation for the trematode Paragonimus miyazaki's.</title>
        <authorList>
            <person name="Choi Y.-J."/>
        </authorList>
    </citation>
    <scope>NUCLEOTIDE SEQUENCE</scope>
    <source>
        <strain evidence="10">Japan</strain>
    </source>
</reference>
<keyword evidence="11" id="KW-1185">Reference proteome</keyword>
<feature type="region of interest" description="Disordered" evidence="9">
    <location>
        <begin position="632"/>
        <end position="651"/>
    </location>
</feature>
<dbReference type="GO" id="GO:0005930">
    <property type="term" value="C:axoneme"/>
    <property type="evidence" value="ECO:0007669"/>
    <property type="project" value="UniProtKB-SubCell"/>
</dbReference>
<evidence type="ECO:0000256" key="1">
    <source>
        <dbReference type="ARBA" id="ARBA00004230"/>
    </source>
</evidence>
<dbReference type="InterPro" id="IPR003409">
    <property type="entry name" value="MORN"/>
</dbReference>
<evidence type="ECO:0000313" key="10">
    <source>
        <dbReference type="EMBL" id="KAF7258918.1"/>
    </source>
</evidence>
<proteinExistence type="predicted"/>
<evidence type="ECO:0000256" key="4">
    <source>
        <dbReference type="ARBA" id="ARBA00022737"/>
    </source>
</evidence>